<proteinExistence type="predicted"/>
<name>A0A3M2LAD8_9ACTN</name>
<evidence type="ECO:0000313" key="3">
    <source>
        <dbReference type="Proteomes" id="UP000282674"/>
    </source>
</evidence>
<keyword evidence="3" id="KW-1185">Reference proteome</keyword>
<organism evidence="2 3">
    <name type="scientific">Actinomadura harenae</name>
    <dbReference type="NCBI Taxonomy" id="2483351"/>
    <lineage>
        <taxon>Bacteria</taxon>
        <taxon>Bacillati</taxon>
        <taxon>Actinomycetota</taxon>
        <taxon>Actinomycetes</taxon>
        <taxon>Streptosporangiales</taxon>
        <taxon>Thermomonosporaceae</taxon>
        <taxon>Actinomadura</taxon>
    </lineage>
</organism>
<reference evidence="2 3" key="1">
    <citation type="submission" date="2018-10" db="EMBL/GenBank/DDBJ databases">
        <title>Isolation from soil.</title>
        <authorList>
            <person name="Hu J."/>
        </authorList>
    </citation>
    <scope>NUCLEOTIDE SEQUENCE [LARGE SCALE GENOMIC DNA]</scope>
    <source>
        <strain evidence="2 3">NEAU-Ht49</strain>
    </source>
</reference>
<feature type="region of interest" description="Disordered" evidence="1">
    <location>
        <begin position="1"/>
        <end position="34"/>
    </location>
</feature>
<evidence type="ECO:0000313" key="2">
    <source>
        <dbReference type="EMBL" id="RMI34551.1"/>
    </source>
</evidence>
<comment type="caution">
    <text evidence="2">The sequence shown here is derived from an EMBL/GenBank/DDBJ whole genome shotgun (WGS) entry which is preliminary data.</text>
</comment>
<dbReference type="Proteomes" id="UP000282674">
    <property type="component" value="Unassembled WGS sequence"/>
</dbReference>
<protein>
    <submittedName>
        <fullName evidence="2">Uncharacterized protein</fullName>
    </submittedName>
</protein>
<evidence type="ECO:0000256" key="1">
    <source>
        <dbReference type="SAM" id="MobiDB-lite"/>
    </source>
</evidence>
<sequence length="59" mass="6194">MAGASDEVRASAQRLPVAWRSASSPRLSPGGQALDAGRMTIDQCTQLTVGLALVLAERR</sequence>
<accession>A0A3M2LAD8</accession>
<dbReference type="EMBL" id="RFFG01000168">
    <property type="protein sequence ID" value="RMI34551.1"/>
    <property type="molecule type" value="Genomic_DNA"/>
</dbReference>
<gene>
    <name evidence="2" type="ORF">EBO15_40835</name>
</gene>
<dbReference type="AlphaFoldDB" id="A0A3M2LAD8"/>